<protein>
    <submittedName>
        <fullName evidence="1">Uncharacterized protein</fullName>
    </submittedName>
</protein>
<accession>A0A430G979</accession>
<gene>
    <name evidence="1" type="ORF">DAH66_01670</name>
</gene>
<dbReference type="Proteomes" id="UP000287746">
    <property type="component" value="Unassembled WGS sequence"/>
</dbReference>
<comment type="caution">
    <text evidence="1">The sequence shown here is derived from an EMBL/GenBank/DDBJ whole genome shotgun (WGS) entry which is preliminary data.</text>
</comment>
<dbReference type="EMBL" id="QQYZ01000001">
    <property type="protein sequence ID" value="RSY90703.1"/>
    <property type="molecule type" value="Genomic_DNA"/>
</dbReference>
<name>A0A430G979_9SPHN</name>
<evidence type="ECO:0000313" key="2">
    <source>
        <dbReference type="Proteomes" id="UP000287746"/>
    </source>
</evidence>
<sequence>MHLADCMLLLVETTGLAEPVAALLVALAAERRRCGDAVIFVCTAAHVDFIAALLGTGSTFLCEPTQDDIDRALKDVVRRIWQRRMRGGSLIIFNRPCWLDILSDALTNLAIAQQANDRQASMIVELLDQMIAGLLALPSDRALLGAVEIALQDEGTDRARATSCGAGRTRPCICRPYFDFHF</sequence>
<evidence type="ECO:0000313" key="1">
    <source>
        <dbReference type="EMBL" id="RSY90703.1"/>
    </source>
</evidence>
<dbReference type="AlphaFoldDB" id="A0A430G979"/>
<reference evidence="1 2" key="1">
    <citation type="submission" date="2018-07" db="EMBL/GenBank/DDBJ databases">
        <title>Genomic and Epidemiologic Investigation of an Indolent Hospital Outbreak.</title>
        <authorList>
            <person name="Johnson R.C."/>
            <person name="Deming C."/>
            <person name="Conlan S."/>
            <person name="Zellmer C.J."/>
            <person name="Michelin A.V."/>
            <person name="Lee-Lin S."/>
            <person name="Thomas P.J."/>
            <person name="Park M."/>
            <person name="Weingarten R.A."/>
            <person name="Less J."/>
            <person name="Dekker J.P."/>
            <person name="Frank K.M."/>
            <person name="Musser K.A."/>
            <person name="Mcquiston J.R."/>
            <person name="Henderson D.K."/>
            <person name="Lau A.F."/>
            <person name="Palmore T.N."/>
            <person name="Segre J.A."/>
        </authorList>
    </citation>
    <scope>NUCLEOTIDE SEQUENCE [LARGE SCALE GENOMIC DNA]</scope>
    <source>
        <strain evidence="1 2">SK-CDC1_0717</strain>
    </source>
</reference>
<organism evidence="1 2">
    <name type="scientific">Sphingomonas koreensis</name>
    <dbReference type="NCBI Taxonomy" id="93064"/>
    <lineage>
        <taxon>Bacteria</taxon>
        <taxon>Pseudomonadati</taxon>
        <taxon>Pseudomonadota</taxon>
        <taxon>Alphaproteobacteria</taxon>
        <taxon>Sphingomonadales</taxon>
        <taxon>Sphingomonadaceae</taxon>
        <taxon>Sphingomonas</taxon>
    </lineage>
</organism>
<proteinExistence type="predicted"/>